<dbReference type="PANTHER" id="PTHR12847">
    <property type="entry name" value="ATP-BINDING CASSETTE ABC TRANSPORTER-RELATED"/>
    <property type="match status" value="1"/>
</dbReference>
<protein>
    <recommendedName>
        <fullName evidence="2">NECAP PHear domain-containing protein</fullName>
    </recommendedName>
</protein>
<sequence>MDDDAVEQVLFVAREAYVYRVPPRSSTAGYRAAEWGDMEAFLWKGRLRIIAKGEGCNIRLEDKDSGELFAVAPYDLSGAAVEPVLDSSRYFVLRVESEDPNNAGKKRRAYIGMGFLDRSESFDFQVALSEWVRRTRAAKAGPSDNADDANAGPSGPSPHLPAGPKVDLSLKDGATFSIKLPGGGKKIDRSGGVSLLGGSSSASGVASTGGARPFLPPPPPPAKRS</sequence>
<dbReference type="SUPFAM" id="SSF50729">
    <property type="entry name" value="PH domain-like"/>
    <property type="match status" value="1"/>
</dbReference>
<dbReference type="EMBL" id="JAPDMQ010000745">
    <property type="protein sequence ID" value="KAK0520815.1"/>
    <property type="molecule type" value="Genomic_DNA"/>
</dbReference>
<evidence type="ECO:0000313" key="3">
    <source>
        <dbReference type="EMBL" id="KAK0520815.1"/>
    </source>
</evidence>
<evidence type="ECO:0000256" key="1">
    <source>
        <dbReference type="SAM" id="MobiDB-lite"/>
    </source>
</evidence>
<dbReference type="InterPro" id="IPR012466">
    <property type="entry name" value="NECAP_PHear"/>
</dbReference>
<feature type="domain" description="NECAP PHear" evidence="2">
    <location>
        <begin position="6"/>
        <end position="180"/>
    </location>
</feature>
<evidence type="ECO:0000259" key="2">
    <source>
        <dbReference type="Pfam" id="PF07933"/>
    </source>
</evidence>
<gene>
    <name evidence="3" type="ORF">OC842_006982</name>
</gene>
<name>A0AAN6G4I9_9BASI</name>
<feature type="region of interest" description="Disordered" evidence="1">
    <location>
        <begin position="179"/>
        <end position="225"/>
    </location>
</feature>
<dbReference type="GO" id="GO:0006897">
    <property type="term" value="P:endocytosis"/>
    <property type="evidence" value="ECO:0007669"/>
    <property type="project" value="InterPro"/>
</dbReference>
<evidence type="ECO:0000313" key="4">
    <source>
        <dbReference type="Proteomes" id="UP001176521"/>
    </source>
</evidence>
<dbReference type="AlphaFoldDB" id="A0AAN6G4I9"/>
<feature type="region of interest" description="Disordered" evidence="1">
    <location>
        <begin position="139"/>
        <end position="166"/>
    </location>
</feature>
<proteinExistence type="predicted"/>
<reference evidence="3" key="1">
    <citation type="journal article" date="2023" name="PhytoFront">
        <title>Draft Genome Resources of Seven Strains of Tilletia horrida, Causal Agent of Kernel Smut of Rice.</title>
        <authorList>
            <person name="Khanal S."/>
            <person name="Antony Babu S."/>
            <person name="Zhou X.G."/>
        </authorList>
    </citation>
    <scope>NUCLEOTIDE SEQUENCE</scope>
    <source>
        <strain evidence="3">TX3</strain>
    </source>
</reference>
<dbReference type="Gene3D" id="2.30.29.30">
    <property type="entry name" value="Pleckstrin-homology domain (PH domain)/Phosphotyrosine-binding domain (PTB)"/>
    <property type="match status" value="1"/>
</dbReference>
<feature type="compositionally biased region" description="Low complexity" evidence="1">
    <location>
        <begin position="190"/>
        <end position="210"/>
    </location>
</feature>
<feature type="compositionally biased region" description="Pro residues" evidence="1">
    <location>
        <begin position="214"/>
        <end position="225"/>
    </location>
</feature>
<dbReference type="GO" id="GO:0030125">
    <property type="term" value="C:clathrin vesicle coat"/>
    <property type="evidence" value="ECO:0007669"/>
    <property type="project" value="TreeGrafter"/>
</dbReference>
<accession>A0AAN6G4I9</accession>
<dbReference type="PANTHER" id="PTHR12847:SF9">
    <property type="entry name" value="NECAP-LIKE PROTEIN CG9132"/>
    <property type="match status" value="1"/>
</dbReference>
<organism evidence="3 4">
    <name type="scientific">Tilletia horrida</name>
    <dbReference type="NCBI Taxonomy" id="155126"/>
    <lineage>
        <taxon>Eukaryota</taxon>
        <taxon>Fungi</taxon>
        <taxon>Dikarya</taxon>
        <taxon>Basidiomycota</taxon>
        <taxon>Ustilaginomycotina</taxon>
        <taxon>Exobasidiomycetes</taxon>
        <taxon>Tilletiales</taxon>
        <taxon>Tilletiaceae</taxon>
        <taxon>Tilletia</taxon>
    </lineage>
</organism>
<keyword evidence="4" id="KW-1185">Reference proteome</keyword>
<dbReference type="Pfam" id="PF07933">
    <property type="entry name" value="DUF1681"/>
    <property type="match status" value="1"/>
</dbReference>
<comment type="caution">
    <text evidence="3">The sequence shown here is derived from an EMBL/GenBank/DDBJ whole genome shotgun (WGS) entry which is preliminary data.</text>
</comment>
<dbReference type="Proteomes" id="UP001176521">
    <property type="component" value="Unassembled WGS sequence"/>
</dbReference>
<dbReference type="CDD" id="cd13228">
    <property type="entry name" value="PHear_NECAP"/>
    <property type="match status" value="1"/>
</dbReference>
<dbReference type="InterPro" id="IPR011993">
    <property type="entry name" value="PH-like_dom_sf"/>
</dbReference>